<evidence type="ECO:0000256" key="2">
    <source>
        <dbReference type="ARBA" id="ARBA00023121"/>
    </source>
</evidence>
<dbReference type="InterPro" id="IPR043168">
    <property type="entry name" value="DegV_C"/>
</dbReference>
<dbReference type="RefSeq" id="WP_062468247.1">
    <property type="nucleotide sequence ID" value="NZ_BBYN01000006.1"/>
</dbReference>
<organism evidence="3 4">
    <name type="scientific">Jeotgalibaca dankookensis</name>
    <dbReference type="NCBI Taxonomy" id="708126"/>
    <lineage>
        <taxon>Bacteria</taxon>
        <taxon>Bacillati</taxon>
        <taxon>Bacillota</taxon>
        <taxon>Bacilli</taxon>
        <taxon>Lactobacillales</taxon>
        <taxon>Carnobacteriaceae</taxon>
        <taxon>Jeotgalibaca</taxon>
    </lineage>
</organism>
<gene>
    <name evidence="3" type="ORF">BW727_102089</name>
</gene>
<evidence type="ECO:0000313" key="3">
    <source>
        <dbReference type="EMBL" id="AQS54403.1"/>
    </source>
</evidence>
<dbReference type="Proteomes" id="UP000188993">
    <property type="component" value="Chromosome"/>
</dbReference>
<dbReference type="PROSITE" id="PS51482">
    <property type="entry name" value="DEGV"/>
    <property type="match status" value="1"/>
</dbReference>
<dbReference type="PANTHER" id="PTHR33434">
    <property type="entry name" value="DEGV DOMAIN-CONTAINING PROTEIN DR_1986-RELATED"/>
    <property type="match status" value="1"/>
</dbReference>
<evidence type="ECO:0000313" key="4">
    <source>
        <dbReference type="Proteomes" id="UP000188993"/>
    </source>
</evidence>
<dbReference type="KEGG" id="jda:BW727_102089"/>
<dbReference type="InterPro" id="IPR050270">
    <property type="entry name" value="DegV_domain_contain"/>
</dbReference>
<dbReference type="AlphaFoldDB" id="A0A1S6IS77"/>
<accession>A0A1S6IS77</accession>
<dbReference type="EMBL" id="CP019728">
    <property type="protein sequence ID" value="AQS54403.1"/>
    <property type="molecule type" value="Genomic_DNA"/>
</dbReference>
<protein>
    <submittedName>
        <fullName evidence="3">DegV domain-containing protein</fullName>
    </submittedName>
</protein>
<dbReference type="STRING" id="708126.BW727_102089"/>
<sequence length="289" mass="32605">MKTAIVTDSTAYIPEQLREEHHIYMLPLMVHLGEESFREEIDISAEEFYEKASQLDVFPSSSQPSPGATIELFKRLSKEYDAIIAIYLSSGISGAYQSAYTLKDEFPLCPIYPFDSEISCYPQARLVLEAARLAHEGIEPERIIAQLTELRERTKAYFMVDDLTNLQKGGRLSGGAALVGSMLKIKPILHFENKEIVVFEKIRTKKKALQRIRKLLAIDIKKVDYPLVITVIHANREAAAKEIADKIQHDYPHLRVEISYFGPVIGTHLGEGAIGISWTEDVEINKLSV</sequence>
<dbReference type="GO" id="GO:0008289">
    <property type="term" value="F:lipid binding"/>
    <property type="evidence" value="ECO:0007669"/>
    <property type="project" value="UniProtKB-KW"/>
</dbReference>
<dbReference type="Gene3D" id="3.40.50.10170">
    <property type="match status" value="1"/>
</dbReference>
<dbReference type="Gene3D" id="3.30.1180.10">
    <property type="match status" value="1"/>
</dbReference>
<dbReference type="Pfam" id="PF02645">
    <property type="entry name" value="DegV"/>
    <property type="match status" value="1"/>
</dbReference>
<reference evidence="3 4" key="1">
    <citation type="journal article" date="2014" name="Int. J. Syst. Evol. Microbiol.">
        <title>Jeotgalibaca dankookensis gen. nov., sp. nov., a member of the family Carnobacteriaceae, isolated from seujeot (Korean traditional food).</title>
        <authorList>
            <person name="Lee D.G."/>
            <person name="Trujillo M.E."/>
            <person name="Kang H."/>
            <person name="Ahn T.Y."/>
        </authorList>
    </citation>
    <scope>NUCLEOTIDE SEQUENCE [LARGE SCALE GENOMIC DNA]</scope>
    <source>
        <strain evidence="3 4">EX-07</strain>
    </source>
</reference>
<comment type="function">
    <text evidence="1">May bind long-chain fatty acids, such as palmitate, and may play a role in lipid transport or fatty acid metabolism.</text>
</comment>
<proteinExistence type="predicted"/>
<dbReference type="OrthoDB" id="9775494at2"/>
<dbReference type="PANTHER" id="PTHR33434:SF2">
    <property type="entry name" value="FATTY ACID-BINDING PROTEIN TM_1468"/>
    <property type="match status" value="1"/>
</dbReference>
<dbReference type="InterPro" id="IPR003797">
    <property type="entry name" value="DegV"/>
</dbReference>
<dbReference type="NCBIfam" id="TIGR00762">
    <property type="entry name" value="DegV"/>
    <property type="match status" value="1"/>
</dbReference>
<keyword evidence="2" id="KW-0446">Lipid-binding</keyword>
<dbReference type="SUPFAM" id="SSF82549">
    <property type="entry name" value="DAK1/DegV-like"/>
    <property type="match status" value="1"/>
</dbReference>
<evidence type="ECO:0000256" key="1">
    <source>
        <dbReference type="ARBA" id="ARBA00003238"/>
    </source>
</evidence>
<keyword evidence="4" id="KW-1185">Reference proteome</keyword>
<name>A0A1S6IS77_9LACT</name>